<reference evidence="2" key="1">
    <citation type="journal article" date="2023" name="Science">
        <title>Genome structures resolve the early diversification of teleost fishes.</title>
        <authorList>
            <person name="Parey E."/>
            <person name="Louis A."/>
            <person name="Montfort J."/>
            <person name="Bouchez O."/>
            <person name="Roques C."/>
            <person name="Iampietro C."/>
            <person name="Lluch J."/>
            <person name="Castinel A."/>
            <person name="Donnadieu C."/>
            <person name="Desvignes T."/>
            <person name="Floi Bucao C."/>
            <person name="Jouanno E."/>
            <person name="Wen M."/>
            <person name="Mejri S."/>
            <person name="Dirks R."/>
            <person name="Jansen H."/>
            <person name="Henkel C."/>
            <person name="Chen W.J."/>
            <person name="Zahm M."/>
            <person name="Cabau C."/>
            <person name="Klopp C."/>
            <person name="Thompson A.W."/>
            <person name="Robinson-Rechavi M."/>
            <person name="Braasch I."/>
            <person name="Lecointre G."/>
            <person name="Bobe J."/>
            <person name="Postlethwait J.H."/>
            <person name="Berthelot C."/>
            <person name="Roest Crollius H."/>
            <person name="Guiguen Y."/>
        </authorList>
    </citation>
    <scope>NUCLEOTIDE SEQUENCE</scope>
    <source>
        <strain evidence="2">WJC10195</strain>
    </source>
</reference>
<keyword evidence="3" id="KW-1185">Reference proteome</keyword>
<feature type="region of interest" description="Disordered" evidence="1">
    <location>
        <begin position="117"/>
        <end position="148"/>
    </location>
</feature>
<feature type="compositionally biased region" description="Basic and acidic residues" evidence="1">
    <location>
        <begin position="1"/>
        <end position="10"/>
    </location>
</feature>
<feature type="region of interest" description="Disordered" evidence="1">
    <location>
        <begin position="1"/>
        <end position="82"/>
    </location>
</feature>
<dbReference type="OrthoDB" id="8964866at2759"/>
<gene>
    <name evidence="2" type="ORF">SKAU_G00264260</name>
</gene>
<dbReference type="EMBL" id="JAINUF010000010">
    <property type="protein sequence ID" value="KAJ8347837.1"/>
    <property type="molecule type" value="Genomic_DNA"/>
</dbReference>
<comment type="caution">
    <text evidence="2">The sequence shown here is derived from an EMBL/GenBank/DDBJ whole genome shotgun (WGS) entry which is preliminary data.</text>
</comment>
<feature type="compositionally biased region" description="Acidic residues" evidence="1">
    <location>
        <begin position="61"/>
        <end position="74"/>
    </location>
</feature>
<proteinExistence type="predicted"/>
<evidence type="ECO:0000313" key="2">
    <source>
        <dbReference type="EMBL" id="KAJ8347837.1"/>
    </source>
</evidence>
<name>A0A9Q1IPQ4_SYNKA</name>
<dbReference type="Proteomes" id="UP001152622">
    <property type="component" value="Chromosome 10"/>
</dbReference>
<evidence type="ECO:0000256" key="1">
    <source>
        <dbReference type="SAM" id="MobiDB-lite"/>
    </source>
</evidence>
<sequence>MNQQGDHEEGMSAFEMETAPERNIFLLHGETSQGTLGYKRPQDDGPPSPAPSYESMKSDVSFDDASFDLSDGSEELLPNLSHPRIQLERSDSPVSSCCSMESDVSMECPVKPFWMGPRPQVQKPGVSKRSTRWVPLDRAEGKGPARYH</sequence>
<organism evidence="2 3">
    <name type="scientific">Synaphobranchus kaupii</name>
    <name type="common">Kaup's arrowtooth eel</name>
    <dbReference type="NCBI Taxonomy" id="118154"/>
    <lineage>
        <taxon>Eukaryota</taxon>
        <taxon>Metazoa</taxon>
        <taxon>Chordata</taxon>
        <taxon>Craniata</taxon>
        <taxon>Vertebrata</taxon>
        <taxon>Euteleostomi</taxon>
        <taxon>Actinopterygii</taxon>
        <taxon>Neopterygii</taxon>
        <taxon>Teleostei</taxon>
        <taxon>Anguilliformes</taxon>
        <taxon>Synaphobranchidae</taxon>
        <taxon>Synaphobranchus</taxon>
    </lineage>
</organism>
<dbReference type="AlphaFoldDB" id="A0A9Q1IPQ4"/>
<feature type="compositionally biased region" description="Basic and acidic residues" evidence="1">
    <location>
        <begin position="135"/>
        <end position="148"/>
    </location>
</feature>
<accession>A0A9Q1IPQ4</accession>
<protein>
    <submittedName>
        <fullName evidence="2">Uncharacterized protein</fullName>
    </submittedName>
</protein>
<evidence type="ECO:0000313" key="3">
    <source>
        <dbReference type="Proteomes" id="UP001152622"/>
    </source>
</evidence>